<feature type="transmembrane region" description="Helical" evidence="8">
    <location>
        <begin position="210"/>
        <end position="229"/>
    </location>
</feature>
<dbReference type="GO" id="GO:0005886">
    <property type="term" value="C:plasma membrane"/>
    <property type="evidence" value="ECO:0007669"/>
    <property type="project" value="UniProtKB-SubCell"/>
</dbReference>
<keyword evidence="7 8" id="KW-0472">Membrane</keyword>
<name>A0A7W0I808_9ACTN</name>
<dbReference type="GO" id="GO:0009103">
    <property type="term" value="P:lipopolysaccharide biosynthetic process"/>
    <property type="evidence" value="ECO:0007669"/>
    <property type="project" value="UniProtKB-ARBA"/>
</dbReference>
<dbReference type="PANTHER" id="PTHR33908">
    <property type="entry name" value="MANNOSYLTRANSFERASE YKCB-RELATED"/>
    <property type="match status" value="1"/>
</dbReference>
<dbReference type="InterPro" id="IPR038731">
    <property type="entry name" value="RgtA/B/C-like"/>
</dbReference>
<evidence type="ECO:0000256" key="2">
    <source>
        <dbReference type="ARBA" id="ARBA00022475"/>
    </source>
</evidence>
<keyword evidence="5 8" id="KW-0812">Transmembrane</keyword>
<dbReference type="AlphaFoldDB" id="A0A7W0I808"/>
<feature type="transmembrane region" description="Helical" evidence="8">
    <location>
        <begin position="261"/>
        <end position="280"/>
    </location>
</feature>
<dbReference type="RefSeq" id="WP_181656809.1">
    <property type="nucleotide sequence ID" value="NZ_JACEHE010000004.1"/>
</dbReference>
<organism evidence="10 11">
    <name type="scientific">Streptomyces himalayensis subsp. himalayensis</name>
    <dbReference type="NCBI Taxonomy" id="2756131"/>
    <lineage>
        <taxon>Bacteria</taxon>
        <taxon>Bacillati</taxon>
        <taxon>Actinomycetota</taxon>
        <taxon>Actinomycetes</taxon>
        <taxon>Kitasatosporales</taxon>
        <taxon>Streptomycetaceae</taxon>
        <taxon>Streptomyces</taxon>
        <taxon>Streptomyces himalayensis</taxon>
    </lineage>
</organism>
<feature type="transmembrane region" description="Helical" evidence="8">
    <location>
        <begin position="92"/>
        <end position="111"/>
    </location>
</feature>
<evidence type="ECO:0000256" key="1">
    <source>
        <dbReference type="ARBA" id="ARBA00004651"/>
    </source>
</evidence>
<feature type="transmembrane region" description="Helical" evidence="8">
    <location>
        <begin position="341"/>
        <end position="362"/>
    </location>
</feature>
<evidence type="ECO:0000256" key="3">
    <source>
        <dbReference type="ARBA" id="ARBA00022676"/>
    </source>
</evidence>
<feature type="transmembrane region" description="Helical" evidence="8">
    <location>
        <begin position="24"/>
        <end position="43"/>
    </location>
</feature>
<dbReference type="Pfam" id="PF13231">
    <property type="entry name" value="PMT_2"/>
    <property type="match status" value="1"/>
</dbReference>
<keyword evidence="2" id="KW-1003">Cell membrane</keyword>
<keyword evidence="3" id="KW-0328">Glycosyltransferase</keyword>
<proteinExistence type="predicted"/>
<evidence type="ECO:0000313" key="10">
    <source>
        <dbReference type="EMBL" id="MBA2945860.1"/>
    </source>
</evidence>
<evidence type="ECO:0000259" key="9">
    <source>
        <dbReference type="Pfam" id="PF13231"/>
    </source>
</evidence>
<comment type="subcellular location">
    <subcellularLocation>
        <location evidence="1">Cell membrane</location>
        <topology evidence="1">Multi-pass membrane protein</topology>
    </subcellularLocation>
</comment>
<evidence type="ECO:0000256" key="8">
    <source>
        <dbReference type="SAM" id="Phobius"/>
    </source>
</evidence>
<evidence type="ECO:0000256" key="5">
    <source>
        <dbReference type="ARBA" id="ARBA00022692"/>
    </source>
</evidence>
<keyword evidence="4 10" id="KW-0808">Transferase</keyword>
<dbReference type="InterPro" id="IPR050297">
    <property type="entry name" value="LipidA_mod_glycosyltrf_83"/>
</dbReference>
<evidence type="ECO:0000256" key="7">
    <source>
        <dbReference type="ARBA" id="ARBA00023136"/>
    </source>
</evidence>
<comment type="caution">
    <text evidence="10">The sequence shown here is derived from an EMBL/GenBank/DDBJ whole genome shotgun (WGS) entry which is preliminary data.</text>
</comment>
<dbReference type="GO" id="GO:0016763">
    <property type="term" value="F:pentosyltransferase activity"/>
    <property type="evidence" value="ECO:0007669"/>
    <property type="project" value="TreeGrafter"/>
</dbReference>
<evidence type="ECO:0000313" key="11">
    <source>
        <dbReference type="Proteomes" id="UP000545761"/>
    </source>
</evidence>
<feature type="domain" description="Glycosyltransferase RgtA/B/C/D-like" evidence="9">
    <location>
        <begin position="69"/>
        <end position="229"/>
    </location>
</feature>
<dbReference type="PANTHER" id="PTHR33908:SF11">
    <property type="entry name" value="MEMBRANE PROTEIN"/>
    <property type="match status" value="1"/>
</dbReference>
<sequence>MDVTQPEAPVVPAARNGRRELPPFAAAPVLALAAVFAAVLTSLSGRYGYHRDELYFLAAGDHPAWGYVDQPPLTPLVARAARAAFGESPSGLRVASTLAFAVTVVVVALVARELGGGRRVQALAAGLAALGAQLLAVGHMVSTATFDLLAWLVLCWLTLRLLRTGDGRWWLAVGAATGIGLQNKYLVGLLVAVLLVAIVAVGPRQVLRGWWPWAGALVVLVLAMPTVWWQAAHDWPQLTVASGISTDDGAENRTLFVPQQLVYISPLFVPVWIAGWLRLWRDPALRWARPIAVAYPLLCLVVLAIGGKAYYTIPLLIVLLAAGCEPLLGWLRRGRRRARRWLLAAAVVLTAAINAMVTLPVLPPSALAVPMAMNKEQGEQIGWPALADAVREGWSAIPARDRADAVIFTQNYGEAGALDRYGPSRGLPRPYSGHMSYADWGPPPDSADGPVLLVRQADNNAVERHFTGCRQVTRVDNGHGVDNEEQHAAVVLCSGTVKPWSSLWPSLRHYY</sequence>
<evidence type="ECO:0000256" key="6">
    <source>
        <dbReference type="ARBA" id="ARBA00022989"/>
    </source>
</evidence>
<evidence type="ECO:0000256" key="4">
    <source>
        <dbReference type="ARBA" id="ARBA00022679"/>
    </source>
</evidence>
<feature type="transmembrane region" description="Helical" evidence="8">
    <location>
        <begin position="123"/>
        <end position="141"/>
    </location>
</feature>
<protein>
    <submittedName>
        <fullName evidence="10">Glycosyltransferase family 39 protein</fullName>
    </submittedName>
</protein>
<gene>
    <name evidence="10" type="ORF">H1D24_08560</name>
</gene>
<feature type="transmembrane region" description="Helical" evidence="8">
    <location>
        <begin position="185"/>
        <end position="203"/>
    </location>
</feature>
<accession>A0A7W0I808</accession>
<feature type="transmembrane region" description="Helical" evidence="8">
    <location>
        <begin position="287"/>
        <end position="305"/>
    </location>
</feature>
<dbReference type="Proteomes" id="UP000545761">
    <property type="component" value="Unassembled WGS sequence"/>
</dbReference>
<keyword evidence="6 8" id="KW-1133">Transmembrane helix</keyword>
<reference evidence="10 11" key="1">
    <citation type="submission" date="2020-07" db="EMBL/GenBank/DDBJ databases">
        <title>Streptomyces isolated from Indian soil.</title>
        <authorList>
            <person name="Mandal S."/>
            <person name="Maiti P.K."/>
        </authorList>
    </citation>
    <scope>NUCLEOTIDE SEQUENCE [LARGE SCALE GENOMIC DNA]</scope>
    <source>
        <strain evidence="10 11">PSKA28</strain>
    </source>
</reference>
<dbReference type="EMBL" id="JACEHE010000004">
    <property type="protein sequence ID" value="MBA2945860.1"/>
    <property type="molecule type" value="Genomic_DNA"/>
</dbReference>
<feature type="transmembrane region" description="Helical" evidence="8">
    <location>
        <begin position="311"/>
        <end position="329"/>
    </location>
</feature>